<evidence type="ECO:0000259" key="3">
    <source>
        <dbReference type="Pfam" id="PF02581"/>
    </source>
</evidence>
<gene>
    <name evidence="4" type="ORF">SAMN05216480_10449</name>
</gene>
<dbReference type="SUPFAM" id="SSF51391">
    <property type="entry name" value="Thiamin phosphate synthase"/>
    <property type="match status" value="1"/>
</dbReference>
<keyword evidence="2" id="KW-0784">Thiamine biosynthesis</keyword>
<dbReference type="Proteomes" id="UP000199138">
    <property type="component" value="Unassembled WGS sequence"/>
</dbReference>
<reference evidence="4 5" key="1">
    <citation type="submission" date="2016-10" db="EMBL/GenBank/DDBJ databases">
        <authorList>
            <person name="de Groot N.N."/>
        </authorList>
    </citation>
    <scope>NUCLEOTIDE SEQUENCE [LARGE SCALE GENOMIC DNA]</scope>
    <source>
        <strain evidence="4 5">CGMCC 1.12333</strain>
    </source>
</reference>
<dbReference type="GO" id="GO:0005737">
    <property type="term" value="C:cytoplasm"/>
    <property type="evidence" value="ECO:0007669"/>
    <property type="project" value="TreeGrafter"/>
</dbReference>
<accession>A0A1I7GAX7</accession>
<evidence type="ECO:0000256" key="1">
    <source>
        <dbReference type="ARBA" id="ARBA00004948"/>
    </source>
</evidence>
<keyword evidence="5" id="KW-1185">Reference proteome</keyword>
<evidence type="ECO:0000313" key="5">
    <source>
        <dbReference type="Proteomes" id="UP000199138"/>
    </source>
</evidence>
<dbReference type="CDD" id="cd00564">
    <property type="entry name" value="TMP_TenI"/>
    <property type="match status" value="1"/>
</dbReference>
<dbReference type="PANTHER" id="PTHR20857">
    <property type="entry name" value="THIAMINE-PHOSPHATE PYROPHOSPHORYLASE"/>
    <property type="match status" value="1"/>
</dbReference>
<dbReference type="Pfam" id="PF02581">
    <property type="entry name" value="TMP-TENI"/>
    <property type="match status" value="1"/>
</dbReference>
<dbReference type="EMBL" id="FPBK01000004">
    <property type="protein sequence ID" value="SFU45602.1"/>
    <property type="molecule type" value="Genomic_DNA"/>
</dbReference>
<feature type="domain" description="Thiamine phosphate synthase/TenI" evidence="3">
    <location>
        <begin position="26"/>
        <end position="176"/>
    </location>
</feature>
<sequence>MRKMNLPNPKLIVMTNPDEYPNEGMHISAMFREGLECLHLRKPNWTAAQLQALLAQIPTEYYERIKLHGHYQLVPQMSLGGIHLTESTKASFDREIYSGIAISASFHTPEAVIRSELPLQYAFLSPVFTSISKKDYAGKGFTAPKASFPVIALGGITEETLPKAFALGYEGIAVLGSVWGSAHPVTAYKTLAAQCLELL</sequence>
<proteinExistence type="predicted"/>
<dbReference type="Gene3D" id="3.20.20.70">
    <property type="entry name" value="Aldolase class I"/>
    <property type="match status" value="1"/>
</dbReference>
<evidence type="ECO:0000313" key="4">
    <source>
        <dbReference type="EMBL" id="SFU45602.1"/>
    </source>
</evidence>
<name>A0A1I7GAX7_9FLAO</name>
<evidence type="ECO:0000256" key="2">
    <source>
        <dbReference type="ARBA" id="ARBA00022977"/>
    </source>
</evidence>
<dbReference type="GO" id="GO:0009228">
    <property type="term" value="P:thiamine biosynthetic process"/>
    <property type="evidence" value="ECO:0007669"/>
    <property type="project" value="UniProtKB-KW"/>
</dbReference>
<dbReference type="AlphaFoldDB" id="A0A1I7GAX7"/>
<dbReference type="InterPro" id="IPR022998">
    <property type="entry name" value="ThiamineP_synth_TenI"/>
</dbReference>
<organism evidence="4 5">
    <name type="scientific">Pustulibacterium marinum</name>
    <dbReference type="NCBI Taxonomy" id="1224947"/>
    <lineage>
        <taxon>Bacteria</taxon>
        <taxon>Pseudomonadati</taxon>
        <taxon>Bacteroidota</taxon>
        <taxon>Flavobacteriia</taxon>
        <taxon>Flavobacteriales</taxon>
        <taxon>Flavobacteriaceae</taxon>
        <taxon>Pustulibacterium</taxon>
    </lineage>
</organism>
<dbReference type="GO" id="GO:0004789">
    <property type="term" value="F:thiamine-phosphate diphosphorylase activity"/>
    <property type="evidence" value="ECO:0007669"/>
    <property type="project" value="TreeGrafter"/>
</dbReference>
<dbReference type="PANTHER" id="PTHR20857:SF15">
    <property type="entry name" value="THIAMINE-PHOSPHATE SYNTHASE"/>
    <property type="match status" value="1"/>
</dbReference>
<protein>
    <submittedName>
        <fullName evidence="4">Thiamine-phosphate pyrophosphorylase</fullName>
    </submittedName>
</protein>
<dbReference type="InterPro" id="IPR036206">
    <property type="entry name" value="ThiamineP_synth_sf"/>
</dbReference>
<dbReference type="STRING" id="1224947.SAMN05216480_10449"/>
<dbReference type="OrthoDB" id="194683at2"/>
<comment type="pathway">
    <text evidence="1">Cofactor biosynthesis; thiamine diphosphate biosynthesis.</text>
</comment>
<dbReference type="InterPro" id="IPR013785">
    <property type="entry name" value="Aldolase_TIM"/>
</dbReference>